<dbReference type="PRINTS" id="PR00385">
    <property type="entry name" value="P450"/>
</dbReference>
<gene>
    <name evidence="6" type="ORF">FYK34_06710</name>
</gene>
<dbReference type="Pfam" id="PF00067">
    <property type="entry name" value="p450"/>
    <property type="match status" value="1"/>
</dbReference>
<dbReference type="InterPro" id="IPR002401">
    <property type="entry name" value="Cyt_P450_E_grp-I"/>
</dbReference>
<keyword evidence="3 4" id="KW-0408">Iron</keyword>
<comment type="cofactor">
    <cofactor evidence="1 3">
        <name>heme</name>
        <dbReference type="ChEBI" id="CHEBI:30413"/>
    </cofactor>
</comment>
<dbReference type="GO" id="GO:0004497">
    <property type="term" value="F:monooxygenase activity"/>
    <property type="evidence" value="ECO:0007669"/>
    <property type="project" value="UniProtKB-KW"/>
</dbReference>
<name>A0A5C1DH28_9NEIS</name>
<dbReference type="PROSITE" id="PS00086">
    <property type="entry name" value="CYTOCHROME_P450"/>
    <property type="match status" value="1"/>
</dbReference>
<dbReference type="GO" id="GO:0016705">
    <property type="term" value="F:oxidoreductase activity, acting on paired donors, with incorporation or reduction of molecular oxygen"/>
    <property type="evidence" value="ECO:0007669"/>
    <property type="project" value="InterPro"/>
</dbReference>
<dbReference type="Gene3D" id="1.10.630.10">
    <property type="entry name" value="Cytochrome P450"/>
    <property type="match status" value="1"/>
</dbReference>
<dbReference type="PANTHER" id="PTHR24305:SF166">
    <property type="entry name" value="CYTOCHROME P450 12A4, MITOCHONDRIAL-RELATED"/>
    <property type="match status" value="1"/>
</dbReference>
<evidence type="ECO:0000256" key="2">
    <source>
        <dbReference type="ARBA" id="ARBA00010617"/>
    </source>
</evidence>
<evidence type="ECO:0000256" key="1">
    <source>
        <dbReference type="ARBA" id="ARBA00001971"/>
    </source>
</evidence>
<proteinExistence type="inferred from homology"/>
<evidence type="ECO:0000313" key="6">
    <source>
        <dbReference type="EMBL" id="QEL55277.1"/>
    </source>
</evidence>
<dbReference type="InterPro" id="IPR017972">
    <property type="entry name" value="Cyt_P450_CS"/>
</dbReference>
<comment type="similarity">
    <text evidence="2 4">Belongs to the cytochrome P450 family.</text>
</comment>
<keyword evidence="4" id="KW-0560">Oxidoreductase</keyword>
<evidence type="ECO:0000256" key="3">
    <source>
        <dbReference type="PIRSR" id="PIRSR602401-1"/>
    </source>
</evidence>
<dbReference type="InterPro" id="IPR036396">
    <property type="entry name" value="Cyt_P450_sf"/>
</dbReference>
<accession>A0A5C1DH28</accession>
<evidence type="ECO:0000313" key="7">
    <source>
        <dbReference type="Proteomes" id="UP000322079"/>
    </source>
</evidence>
<sequence>MKTPHTSSCPLHADTKASTTANPGTSAWPPGPKAGLTGLRLVARMSRDLPGALAEWQSEFGDLVHVRTWPEHQVVVSEPRLVRELLVSQAGALVRWQRARRIFSRIHGHSVLTAEGEAWRNKRQALQADFTRQAAQAFSPAILAATEQALSAWPEQDDRWPIERALTSLTMDVIMRMLFSNGIGEDARRTEQAAHALMVASNAEFYQPFSLPDWMPWQRGRRQARQVLERLIEDHLQTRLRLAREAWPEDLLSRLLRLHLQQPQAWPLQAVRDECKTTFLAGHETVAATLTWWAWCMASHPEAQAAARAEARQFAPEQAMGQAGAPWRYLVQTLQETLRLHPAAPILISRRALQPVTLGDWRLPAGTMYLVPVLLMHHDARWFPQPRSFRPERFAPEAARPPLGAYLPFGSGPRVCLGQHLAMSEMTLIAAQLLRRYELSVPEGQAAPEPAFYITRRPREPLRLRIRRR</sequence>
<dbReference type="RefSeq" id="WP_149295643.1">
    <property type="nucleotide sequence ID" value="NZ_CP043473.1"/>
</dbReference>
<feature type="compositionally biased region" description="Polar residues" evidence="5">
    <location>
        <begin position="16"/>
        <end position="25"/>
    </location>
</feature>
<dbReference type="PRINTS" id="PR00463">
    <property type="entry name" value="EP450I"/>
</dbReference>
<dbReference type="GO" id="GO:0005506">
    <property type="term" value="F:iron ion binding"/>
    <property type="evidence" value="ECO:0007669"/>
    <property type="project" value="InterPro"/>
</dbReference>
<dbReference type="KEGG" id="chrm:FYK34_06710"/>
<dbReference type="EMBL" id="CP043473">
    <property type="protein sequence ID" value="QEL55277.1"/>
    <property type="molecule type" value="Genomic_DNA"/>
</dbReference>
<feature type="region of interest" description="Disordered" evidence="5">
    <location>
        <begin position="1"/>
        <end position="32"/>
    </location>
</feature>
<keyword evidence="3 4" id="KW-0349">Heme</keyword>
<keyword evidence="7" id="KW-1185">Reference proteome</keyword>
<dbReference type="InterPro" id="IPR050121">
    <property type="entry name" value="Cytochrome_P450_monoxygenase"/>
</dbReference>
<protein>
    <submittedName>
        <fullName evidence="6">Cytochrome P450</fullName>
    </submittedName>
</protein>
<feature type="binding site" description="axial binding residue" evidence="3">
    <location>
        <position position="416"/>
    </location>
    <ligand>
        <name>heme</name>
        <dbReference type="ChEBI" id="CHEBI:30413"/>
    </ligand>
    <ligandPart>
        <name>Fe</name>
        <dbReference type="ChEBI" id="CHEBI:18248"/>
    </ligandPart>
</feature>
<dbReference type="Proteomes" id="UP000322079">
    <property type="component" value="Chromosome"/>
</dbReference>
<reference evidence="6 7" key="1">
    <citation type="submission" date="2019-08" db="EMBL/GenBank/DDBJ databases">
        <title>Chromobacterium paludis, a novel bacterium isolated from a Maryland marsh pond.</title>
        <authorList>
            <person name="Blackburn M.B."/>
            <person name="Gundersen-Rindal D.E."/>
        </authorList>
    </citation>
    <scope>NUCLEOTIDE SEQUENCE [LARGE SCALE GENOMIC DNA]</scope>
    <source>
        <strain evidence="7">IIBBL 257-1</strain>
    </source>
</reference>
<dbReference type="AlphaFoldDB" id="A0A5C1DH28"/>
<keyword evidence="4" id="KW-0503">Monooxygenase</keyword>
<organism evidence="6 7">
    <name type="scientific">Chromobacterium paludis</name>
    <dbReference type="NCBI Taxonomy" id="2605945"/>
    <lineage>
        <taxon>Bacteria</taxon>
        <taxon>Pseudomonadati</taxon>
        <taxon>Pseudomonadota</taxon>
        <taxon>Betaproteobacteria</taxon>
        <taxon>Neisseriales</taxon>
        <taxon>Chromobacteriaceae</taxon>
        <taxon>Chromobacterium</taxon>
    </lineage>
</organism>
<dbReference type="InterPro" id="IPR001128">
    <property type="entry name" value="Cyt_P450"/>
</dbReference>
<dbReference type="PANTHER" id="PTHR24305">
    <property type="entry name" value="CYTOCHROME P450"/>
    <property type="match status" value="1"/>
</dbReference>
<evidence type="ECO:0000256" key="5">
    <source>
        <dbReference type="SAM" id="MobiDB-lite"/>
    </source>
</evidence>
<dbReference type="SUPFAM" id="SSF48264">
    <property type="entry name" value="Cytochrome P450"/>
    <property type="match status" value="1"/>
</dbReference>
<keyword evidence="3 4" id="KW-0479">Metal-binding</keyword>
<evidence type="ECO:0000256" key="4">
    <source>
        <dbReference type="RuleBase" id="RU000461"/>
    </source>
</evidence>
<dbReference type="GO" id="GO:0020037">
    <property type="term" value="F:heme binding"/>
    <property type="evidence" value="ECO:0007669"/>
    <property type="project" value="InterPro"/>
</dbReference>